<protein>
    <submittedName>
        <fullName evidence="1">Uncharacterized protein</fullName>
    </submittedName>
</protein>
<dbReference type="RefSeq" id="WP_161708068.1">
    <property type="nucleotide sequence ID" value="NZ_JAABLQ010000001.1"/>
</dbReference>
<gene>
    <name evidence="1" type="ORF">GWI72_05420</name>
</gene>
<reference evidence="2" key="1">
    <citation type="submission" date="2020-01" db="EMBL/GenBank/DDBJ databases">
        <authorList>
            <person name="Fang Y."/>
            <person name="Sun R."/>
            <person name="Nie L."/>
            <person name="He J."/>
            <person name="Hao L."/>
            <person name="Wang L."/>
            <person name="Su S."/>
            <person name="Lv E."/>
            <person name="Zhang Z."/>
            <person name="Xie R."/>
            <person name="Liu H."/>
        </authorList>
    </citation>
    <scope>NUCLEOTIDE SEQUENCE [LARGE SCALE GENOMIC DNA]</scope>
    <source>
        <strain evidence="2">XCT-53</strain>
    </source>
</reference>
<evidence type="ECO:0000313" key="2">
    <source>
        <dbReference type="Proteomes" id="UP000586722"/>
    </source>
</evidence>
<evidence type="ECO:0000313" key="1">
    <source>
        <dbReference type="EMBL" id="NBN77705.1"/>
    </source>
</evidence>
<comment type="caution">
    <text evidence="1">The sequence shown here is derived from an EMBL/GenBank/DDBJ whole genome shotgun (WGS) entry which is preliminary data.</text>
</comment>
<dbReference type="Proteomes" id="UP000586722">
    <property type="component" value="Unassembled WGS sequence"/>
</dbReference>
<sequence length="141" mass="15642">MTERKSEDSTKNILMIAFDQGAEEAAIGWYIAVQNNPNLFPFMGDNPDEQMLRVNRLGELMQEWETDPDALIDELPVLLNWPATLPSGEPFTSNDMVQLLFDDTAELSFSDEIIYEVPEEAAAIIDFMIEAGEAIVAAAAA</sequence>
<keyword evidence="2" id="KW-1185">Reference proteome</keyword>
<dbReference type="AlphaFoldDB" id="A0A7X5F0U7"/>
<name>A0A7X5F0U7_9HYPH</name>
<dbReference type="EMBL" id="JAABLQ010000001">
    <property type="protein sequence ID" value="NBN77705.1"/>
    <property type="molecule type" value="Genomic_DNA"/>
</dbReference>
<proteinExistence type="predicted"/>
<accession>A0A7X5F0U7</accession>
<organism evidence="1 2">
    <name type="scientific">Pannonibacter tanglangensis</name>
    <dbReference type="NCBI Taxonomy" id="2750084"/>
    <lineage>
        <taxon>Bacteria</taxon>
        <taxon>Pseudomonadati</taxon>
        <taxon>Pseudomonadota</taxon>
        <taxon>Alphaproteobacteria</taxon>
        <taxon>Hyphomicrobiales</taxon>
        <taxon>Stappiaceae</taxon>
        <taxon>Pannonibacter</taxon>
    </lineage>
</organism>